<protein>
    <recommendedName>
        <fullName evidence="3">DUF2240 domain-containing protein</fullName>
    </recommendedName>
</protein>
<name>A0A2Z2MM54_9EURY</name>
<accession>A0A2Z2MM54</accession>
<evidence type="ECO:0000313" key="2">
    <source>
        <dbReference type="Proteomes" id="UP000250125"/>
    </source>
</evidence>
<evidence type="ECO:0000313" key="1">
    <source>
        <dbReference type="EMBL" id="ASJ08521.1"/>
    </source>
</evidence>
<dbReference type="RefSeq" id="WP_088855759.1">
    <property type="nucleotide sequence ID" value="NZ_CP015103.1"/>
</dbReference>
<proteinExistence type="predicted"/>
<organism evidence="1 2">
    <name type="scientific">Thermococcus siculi</name>
    <dbReference type="NCBI Taxonomy" id="72803"/>
    <lineage>
        <taxon>Archaea</taxon>
        <taxon>Methanobacteriati</taxon>
        <taxon>Methanobacteriota</taxon>
        <taxon>Thermococci</taxon>
        <taxon>Thermococcales</taxon>
        <taxon>Thermococcaceae</taxon>
        <taxon>Thermococcus</taxon>
    </lineage>
</organism>
<dbReference type="Proteomes" id="UP000250125">
    <property type="component" value="Chromosome"/>
</dbReference>
<reference evidence="1 2" key="1">
    <citation type="submission" date="2016-04" db="EMBL/GenBank/DDBJ databases">
        <title>Complete genome sequence of Thermococcus siculi type strain RG-20.</title>
        <authorList>
            <person name="Oger P.M."/>
        </authorList>
    </citation>
    <scope>NUCLEOTIDE SEQUENCE [LARGE SCALE GENOMIC DNA]</scope>
    <source>
        <strain evidence="1 2">RG-20</strain>
    </source>
</reference>
<sequence>MHPLKRAVDYKGSTEFTRAELVGILSFSLRIMGVKEAKEFVGKAIESGLLVERDGKLVVNEAALEEKESEGDLFEEMVSHIATSLGWEREDVIEGIKGMRERYGDLDEKVLAYLFGMDRGVDMSRFRDRLDL</sequence>
<dbReference type="OrthoDB" id="86203at2157"/>
<dbReference type="KEGG" id="tsl:A3L11_04445"/>
<dbReference type="AlphaFoldDB" id="A0A2Z2MM54"/>
<evidence type="ECO:0008006" key="3">
    <source>
        <dbReference type="Google" id="ProtNLM"/>
    </source>
</evidence>
<gene>
    <name evidence="1" type="ORF">A3L11_04445</name>
</gene>
<dbReference type="InterPro" id="IPR018716">
    <property type="entry name" value="DUF2240"/>
</dbReference>
<keyword evidence="2" id="KW-1185">Reference proteome</keyword>
<dbReference type="GeneID" id="33317461"/>
<dbReference type="EMBL" id="CP015103">
    <property type="protein sequence ID" value="ASJ08521.1"/>
    <property type="molecule type" value="Genomic_DNA"/>
</dbReference>
<dbReference type="Pfam" id="PF09999">
    <property type="entry name" value="DUF2240"/>
    <property type="match status" value="1"/>
</dbReference>